<evidence type="ECO:0000313" key="1">
    <source>
        <dbReference type="EMBL" id="HIT17676.1"/>
    </source>
</evidence>
<feature type="non-terminal residue" evidence="1">
    <location>
        <position position="1"/>
    </location>
</feature>
<dbReference type="Gene3D" id="2.60.40.1080">
    <property type="match status" value="1"/>
</dbReference>
<dbReference type="AlphaFoldDB" id="A0A9D1G9R4"/>
<protein>
    <recommendedName>
        <fullName evidence="3">BIG2 domain-containing protein</fullName>
    </recommendedName>
</protein>
<reference evidence="1" key="1">
    <citation type="submission" date="2020-10" db="EMBL/GenBank/DDBJ databases">
        <authorList>
            <person name="Gilroy R."/>
        </authorList>
    </citation>
    <scope>NUCLEOTIDE SEQUENCE</scope>
    <source>
        <strain evidence="1">14508</strain>
    </source>
</reference>
<gene>
    <name evidence="1" type="ORF">IAD04_04825</name>
</gene>
<proteinExistence type="predicted"/>
<evidence type="ECO:0000313" key="2">
    <source>
        <dbReference type="Proteomes" id="UP000886893"/>
    </source>
</evidence>
<reference evidence="1" key="2">
    <citation type="journal article" date="2021" name="PeerJ">
        <title>Extensive microbial diversity within the chicken gut microbiome revealed by metagenomics and culture.</title>
        <authorList>
            <person name="Gilroy R."/>
            <person name="Ravi A."/>
            <person name="Getino M."/>
            <person name="Pursley I."/>
            <person name="Horton D.L."/>
            <person name="Alikhan N.F."/>
            <person name="Baker D."/>
            <person name="Gharbi K."/>
            <person name="Hall N."/>
            <person name="Watson M."/>
            <person name="Adriaenssens E.M."/>
            <person name="Foster-Nyarko E."/>
            <person name="Jarju S."/>
            <person name="Secka A."/>
            <person name="Antonio M."/>
            <person name="Oren A."/>
            <person name="Chaudhuri R.R."/>
            <person name="La Ragione R."/>
            <person name="Hildebrand F."/>
            <person name="Pallen M.J."/>
        </authorList>
    </citation>
    <scope>NUCLEOTIDE SEQUENCE</scope>
    <source>
        <strain evidence="1">14508</strain>
    </source>
</reference>
<accession>A0A9D1G9R4</accession>
<dbReference type="Proteomes" id="UP000886893">
    <property type="component" value="Unassembled WGS sequence"/>
</dbReference>
<organism evidence="1 2">
    <name type="scientific">Candidatus Caccosoma faecigallinarum</name>
    <dbReference type="NCBI Taxonomy" id="2840720"/>
    <lineage>
        <taxon>Bacteria</taxon>
        <taxon>Bacillati</taxon>
        <taxon>Bacillota</taxon>
        <taxon>Bacillota incertae sedis</taxon>
        <taxon>Candidatus Caccosoma</taxon>
    </lineage>
</organism>
<evidence type="ECO:0008006" key="3">
    <source>
        <dbReference type="Google" id="ProtNLM"/>
    </source>
</evidence>
<comment type="caution">
    <text evidence="1">The sequence shown here is derived from an EMBL/GenBank/DDBJ whole genome shotgun (WGS) entry which is preliminary data.</text>
</comment>
<name>A0A9D1G9R4_9FIRM</name>
<sequence>GKKATTPQTLEIIPTDYWMSDYEIQLQARYVNESFDCDANQLPMDYYIDAKVASTVPEKAIDTQLTIIDSSNQEVISVDEFHTAKTVGIGTTTLTISSESGIEKTIQATVVSQAAQEITLNIYSSTFYVGESYNIFLTVTPDNAVDEYEFEVSNHNAEILYDEDNDPVLHCLAAGEVTITVKSKANPNIKDTLTITITKILTIEEVQANIIGTWKDVDVEGQTITFNDDFSGSFYYWDASTKEFSTYTFTWSYQTLPEGNEDLVVSVSEMGSWNDNLCYFSMDGQSLRIYFTNIDIFYDAVSGDFIKES</sequence>
<dbReference type="EMBL" id="DVKI01000149">
    <property type="protein sequence ID" value="HIT17676.1"/>
    <property type="molecule type" value="Genomic_DNA"/>
</dbReference>